<dbReference type="RefSeq" id="WP_106246791.1">
    <property type="nucleotide sequence ID" value="NZ_PVZC01000004.1"/>
</dbReference>
<dbReference type="SUPFAM" id="SSF50475">
    <property type="entry name" value="FMN-binding split barrel"/>
    <property type="match status" value="1"/>
</dbReference>
<evidence type="ECO:0000256" key="2">
    <source>
        <dbReference type="ARBA" id="ARBA00049106"/>
    </source>
</evidence>
<accession>A0A2T0Q5K6</accession>
<dbReference type="GO" id="GO:0070967">
    <property type="term" value="F:coenzyme F420 binding"/>
    <property type="evidence" value="ECO:0007669"/>
    <property type="project" value="TreeGrafter"/>
</dbReference>
<dbReference type="AlphaFoldDB" id="A0A2T0Q5K6"/>
<comment type="caution">
    <text evidence="3">The sequence shown here is derived from an EMBL/GenBank/DDBJ whole genome shotgun (WGS) entry which is preliminary data.</text>
</comment>
<evidence type="ECO:0000256" key="1">
    <source>
        <dbReference type="ARBA" id="ARBA00008710"/>
    </source>
</evidence>
<comment type="catalytic activity">
    <reaction evidence="2">
        <text>oxidized coenzyme F420-(gamma-L-Glu)(n) + a quinol + H(+) = reduced coenzyme F420-(gamma-L-Glu)(n) + a quinone</text>
        <dbReference type="Rhea" id="RHEA:39663"/>
        <dbReference type="Rhea" id="RHEA-COMP:12939"/>
        <dbReference type="Rhea" id="RHEA-COMP:14378"/>
        <dbReference type="ChEBI" id="CHEBI:15378"/>
        <dbReference type="ChEBI" id="CHEBI:24646"/>
        <dbReference type="ChEBI" id="CHEBI:132124"/>
        <dbReference type="ChEBI" id="CHEBI:133980"/>
        <dbReference type="ChEBI" id="CHEBI:139511"/>
    </reaction>
</comment>
<dbReference type="InterPro" id="IPR004378">
    <property type="entry name" value="F420H2_quin_Rdtase"/>
</dbReference>
<dbReference type="InterPro" id="IPR012349">
    <property type="entry name" value="Split_barrel_FMN-bd"/>
</dbReference>
<proteinExistence type="inferred from homology"/>
<keyword evidence="4" id="KW-1185">Reference proteome</keyword>
<organism evidence="3 4">
    <name type="scientific">Allonocardiopsis opalescens</name>
    <dbReference type="NCBI Taxonomy" id="1144618"/>
    <lineage>
        <taxon>Bacteria</taxon>
        <taxon>Bacillati</taxon>
        <taxon>Actinomycetota</taxon>
        <taxon>Actinomycetes</taxon>
        <taxon>Streptosporangiales</taxon>
        <taxon>Allonocardiopsis</taxon>
    </lineage>
</organism>
<dbReference type="GO" id="GO:0016491">
    <property type="term" value="F:oxidoreductase activity"/>
    <property type="evidence" value="ECO:0007669"/>
    <property type="project" value="InterPro"/>
</dbReference>
<sequence>MDIKDQQAFNERVVAEYRAAAGRLTETLPGFRLLLLTTSGARTGREHTVPLGYVRHGGDLVVIASNRGAPDHPDWFRNLVEHPEVAVELDGERFAATAEVPSGERRKRVYAAVLAEQPFIADHQAATEREIPVVVLRRA</sequence>
<evidence type="ECO:0000313" key="3">
    <source>
        <dbReference type="EMBL" id="PRX99064.1"/>
    </source>
</evidence>
<comment type="similarity">
    <text evidence="1">Belongs to the F420H(2)-dependent quinone reductase family.</text>
</comment>
<reference evidence="3 4" key="1">
    <citation type="submission" date="2018-03" db="EMBL/GenBank/DDBJ databases">
        <title>Genomic Encyclopedia of Archaeal and Bacterial Type Strains, Phase II (KMG-II): from individual species to whole genera.</title>
        <authorList>
            <person name="Goeker M."/>
        </authorList>
    </citation>
    <scope>NUCLEOTIDE SEQUENCE [LARGE SCALE GENOMIC DNA]</scope>
    <source>
        <strain evidence="3 4">DSM 45601</strain>
    </source>
</reference>
<dbReference type="Gene3D" id="2.30.110.10">
    <property type="entry name" value="Electron Transport, Fmn-binding Protein, Chain A"/>
    <property type="match status" value="1"/>
</dbReference>
<protein>
    <submittedName>
        <fullName evidence="3">Deazaflavin-dependent oxidoreductase (Nitroreductase family)</fullName>
    </submittedName>
</protein>
<dbReference type="EMBL" id="PVZC01000004">
    <property type="protein sequence ID" value="PRX99064.1"/>
    <property type="molecule type" value="Genomic_DNA"/>
</dbReference>
<dbReference type="NCBIfam" id="TIGR00026">
    <property type="entry name" value="hi_GC_TIGR00026"/>
    <property type="match status" value="1"/>
</dbReference>
<dbReference type="Pfam" id="PF04075">
    <property type="entry name" value="F420H2_quin_red"/>
    <property type="match status" value="1"/>
</dbReference>
<dbReference type="GO" id="GO:0005886">
    <property type="term" value="C:plasma membrane"/>
    <property type="evidence" value="ECO:0007669"/>
    <property type="project" value="TreeGrafter"/>
</dbReference>
<dbReference type="PANTHER" id="PTHR39428:SF1">
    <property type="entry name" value="F420H(2)-DEPENDENT QUINONE REDUCTASE RV1261C"/>
    <property type="match status" value="1"/>
</dbReference>
<name>A0A2T0Q5K6_9ACTN</name>
<dbReference type="PANTHER" id="PTHR39428">
    <property type="entry name" value="F420H(2)-DEPENDENT QUINONE REDUCTASE RV1261C"/>
    <property type="match status" value="1"/>
</dbReference>
<dbReference type="Proteomes" id="UP000237846">
    <property type="component" value="Unassembled WGS sequence"/>
</dbReference>
<evidence type="ECO:0000313" key="4">
    <source>
        <dbReference type="Proteomes" id="UP000237846"/>
    </source>
</evidence>
<dbReference type="OrthoDB" id="8225825at2"/>
<gene>
    <name evidence="3" type="ORF">CLV72_104644</name>
</gene>